<keyword evidence="2" id="KW-0423">Lactose metabolism</keyword>
<name>A0ABN5LME5_9STRE</name>
<accession>A0ABN5LME5</accession>
<dbReference type="EMBL" id="CP029490">
    <property type="protein sequence ID" value="AWN20965.1"/>
    <property type="molecule type" value="Genomic_DNA"/>
</dbReference>
<evidence type="ECO:0000313" key="5">
    <source>
        <dbReference type="Proteomes" id="UP000245369"/>
    </source>
</evidence>
<evidence type="ECO:0000256" key="3">
    <source>
        <dbReference type="ARBA" id="ARBA00023235"/>
    </source>
</evidence>
<reference evidence="4 5" key="1">
    <citation type="submission" date="2018-05" db="EMBL/GenBank/DDBJ databases">
        <title>Complete genome sequences of Streptococcus sobrinus.</title>
        <authorList>
            <person name="Sales M."/>
            <person name="Jensen P.A."/>
        </authorList>
    </citation>
    <scope>NUCLEOTIDE SEQUENCE [LARGE SCALE GENOMIC DNA]</scope>
    <source>
        <strain evidence="4 5">SL1</strain>
    </source>
</reference>
<sequence length="143" mass="15362">MKIAVIQASTQADKNKVLTEIVKKVASPLGHEIVNFGVFEDEANYSYTEIALLISILLSSKSVDFIITGCSSGQGMALACNTLPGVLYGFVQNPQDAFLFGRINDGNAISFLLGLGYGWLGKLNLEYSLEKLFAGEFGIGYPA</sequence>
<dbReference type="SUPFAM" id="SSF89623">
    <property type="entry name" value="Ribose/Galactose isomerase RpiB/AlsB"/>
    <property type="match status" value="1"/>
</dbReference>
<keyword evidence="3" id="KW-0413">Isomerase</keyword>
<evidence type="ECO:0000256" key="1">
    <source>
        <dbReference type="ARBA" id="ARBA00008754"/>
    </source>
</evidence>
<dbReference type="InterPro" id="IPR036569">
    <property type="entry name" value="RpiB_LacA_LacB_sf"/>
</dbReference>
<proteinExistence type="inferred from homology"/>
<dbReference type="RefSeq" id="WP_002959143.1">
    <property type="nucleotide sequence ID" value="NZ_CP029490.1"/>
</dbReference>
<comment type="similarity">
    <text evidence="1">Belongs to the LacAB/RpiB family.</text>
</comment>
<gene>
    <name evidence="4" type="ORF">DK182_06225</name>
</gene>
<protein>
    <submittedName>
        <fullName evidence="4">Uncharacterized protein</fullName>
    </submittedName>
</protein>
<dbReference type="InterPro" id="IPR003500">
    <property type="entry name" value="RpiB_LacA_LacB"/>
</dbReference>
<evidence type="ECO:0000256" key="2">
    <source>
        <dbReference type="ARBA" id="ARBA00022736"/>
    </source>
</evidence>
<dbReference type="Pfam" id="PF02502">
    <property type="entry name" value="LacAB_rpiB"/>
    <property type="match status" value="1"/>
</dbReference>
<organism evidence="4 5">
    <name type="scientific">Streptococcus sobrinus</name>
    <dbReference type="NCBI Taxonomy" id="1310"/>
    <lineage>
        <taxon>Bacteria</taxon>
        <taxon>Bacillati</taxon>
        <taxon>Bacillota</taxon>
        <taxon>Bacilli</taxon>
        <taxon>Lactobacillales</taxon>
        <taxon>Streptococcaceae</taxon>
        <taxon>Streptococcus</taxon>
    </lineage>
</organism>
<dbReference type="PANTHER" id="PTHR30345">
    <property type="entry name" value="RIBOSE-5-PHOSPHATE ISOMERASE B"/>
    <property type="match status" value="1"/>
</dbReference>
<evidence type="ECO:0000313" key="4">
    <source>
        <dbReference type="EMBL" id="AWN20965.1"/>
    </source>
</evidence>
<dbReference type="NCBIfam" id="NF006753">
    <property type="entry name" value="PRK09273.1"/>
    <property type="match status" value="1"/>
</dbReference>
<dbReference type="Gene3D" id="3.40.1400.10">
    <property type="entry name" value="Sugar-phosphate isomerase, RpiB/LacA/LacB"/>
    <property type="match status" value="1"/>
</dbReference>
<dbReference type="Proteomes" id="UP000245369">
    <property type="component" value="Chromosome"/>
</dbReference>
<dbReference type="PANTHER" id="PTHR30345:SF6">
    <property type="entry name" value="RIBOSE 5-PHOSPHATE ISOMERASE"/>
    <property type="match status" value="1"/>
</dbReference>
<dbReference type="GeneID" id="93924106"/>
<keyword evidence="5" id="KW-1185">Reference proteome</keyword>